<dbReference type="RefSeq" id="WP_129542767.1">
    <property type="nucleotide sequence ID" value="NZ_CP031555.1"/>
</dbReference>
<protein>
    <recommendedName>
        <fullName evidence="3">Flagellin</fullName>
    </recommendedName>
</protein>
<dbReference type="PANTHER" id="PTHR42792:SF2">
    <property type="entry name" value="FLAGELLIN"/>
    <property type="match status" value="1"/>
</dbReference>
<comment type="function">
    <text evidence="3">Flagellin is the subunit protein which polymerizes to form the filaments of bacterial flagella.</text>
</comment>
<comment type="subcellular location">
    <subcellularLocation>
        <location evidence="3">Secreted</location>
    </subcellularLocation>
    <subcellularLocation>
        <location evidence="3">Bacterial flagellum</location>
    </subcellularLocation>
</comment>
<dbReference type="Gene3D" id="1.20.1330.10">
    <property type="entry name" value="f41 fragment of flagellin, N-terminal domain"/>
    <property type="match status" value="2"/>
</dbReference>
<reference evidence="6 8" key="1">
    <citation type="submission" date="2018-08" db="EMBL/GenBank/DDBJ databases">
        <title>Complete genome sequence of type strain Thalassospira indica MCCC 1A01103T, isolated from isolated from deep seawater of the Indian Ocean.</title>
        <authorList>
            <person name="Liu Y."/>
        </authorList>
    </citation>
    <scope>NUCLEOTIDE SEQUENCE [LARGE SCALE GENOMIC DNA]</scope>
    <source>
        <strain evidence="6 8">PB8BT</strain>
    </source>
</reference>
<dbReference type="InterPro" id="IPR001492">
    <property type="entry name" value="Flagellin"/>
</dbReference>
<sequence>MALNIISNYAANVAHRNLTASDEMATRSLSKLSSGTRVVSARDDAASMAIGARLNATTQALKTATVNVGQANSMLQIADGGMATIDDVLVRMKTLAVQASSGNLSDTERGFLNDEFTELRDEIDRIASSTNFNGIQLLGNGGDVAINFDDLASGASGASLVPAAGFDGFAITDNNYWATDANAGGVTDNSFQVSINEGTAGQVIMTVSATIDGAVDRTQSIDVTDYASGGTTAIGAGENATLNFDELGLTFTVNTNFSETVTYVEAGTAGSQDFGSDASFGAAGVNSTLNTVNMAADNGQQLATSIEFQVGGGNTANDRLSINLTSVDSEALGSGGTGQESLEDLGANAISTAAGAQNAVEVVTRAIDDLQRARAAVGTSQNRLDFAGQNLASTQENTESARSTLLDLDVAAEMTAFTSKQILVQSGVAMLAQANQMPQNLLRLLQ</sequence>
<evidence type="ECO:0000313" key="8">
    <source>
        <dbReference type="Proteomes" id="UP000256971"/>
    </source>
</evidence>
<feature type="domain" description="Flagellin N-terminal" evidence="4">
    <location>
        <begin position="7"/>
        <end position="138"/>
    </location>
</feature>
<dbReference type="PANTHER" id="PTHR42792">
    <property type="entry name" value="FLAGELLIN"/>
    <property type="match status" value="1"/>
</dbReference>
<evidence type="ECO:0000256" key="1">
    <source>
        <dbReference type="ARBA" id="ARBA00005709"/>
    </source>
</evidence>
<dbReference type="Pfam" id="PF00700">
    <property type="entry name" value="Flagellin_C"/>
    <property type="match status" value="1"/>
</dbReference>
<dbReference type="Gene3D" id="6.10.10.10">
    <property type="entry name" value="Flagellar export chaperone, C-terminal domain"/>
    <property type="match status" value="1"/>
</dbReference>
<accession>A0ABM6Y1M2</accession>
<evidence type="ECO:0000256" key="2">
    <source>
        <dbReference type="ARBA" id="ARBA00023143"/>
    </source>
</evidence>
<keyword evidence="2 3" id="KW-0975">Bacterial flagellum</keyword>
<dbReference type="InterPro" id="IPR046358">
    <property type="entry name" value="Flagellin_C"/>
</dbReference>
<dbReference type="EMBL" id="CP031555">
    <property type="protein sequence ID" value="AXO15834.1"/>
    <property type="molecule type" value="Genomic_DNA"/>
</dbReference>
<dbReference type="InterPro" id="IPR001029">
    <property type="entry name" value="Flagellin_N"/>
</dbReference>
<keyword evidence="6" id="KW-0282">Flagellum</keyword>
<keyword evidence="6" id="KW-0966">Cell projection</keyword>
<keyword evidence="8" id="KW-1185">Reference proteome</keyword>
<evidence type="ECO:0000313" key="7">
    <source>
        <dbReference type="EMBL" id="AXO15834.1"/>
    </source>
</evidence>
<keyword evidence="3" id="KW-0964">Secreted</keyword>
<organism evidence="6 8">
    <name type="scientific">Thalassospira indica</name>
    <dbReference type="NCBI Taxonomy" id="1891279"/>
    <lineage>
        <taxon>Bacteria</taxon>
        <taxon>Pseudomonadati</taxon>
        <taxon>Pseudomonadota</taxon>
        <taxon>Alphaproteobacteria</taxon>
        <taxon>Rhodospirillales</taxon>
        <taxon>Thalassospiraceae</taxon>
        <taxon>Thalassospira</taxon>
    </lineage>
</organism>
<gene>
    <name evidence="6" type="ORF">DY252_17610</name>
    <name evidence="7" type="ORF">DY252_17615</name>
</gene>
<feature type="domain" description="Flagellin C-terminal" evidence="5">
    <location>
        <begin position="361"/>
        <end position="445"/>
    </location>
</feature>
<evidence type="ECO:0000313" key="6">
    <source>
        <dbReference type="EMBL" id="AXO15833.1"/>
    </source>
</evidence>
<name>A0ABM6Y1M2_9PROT</name>
<dbReference type="SUPFAM" id="SSF64518">
    <property type="entry name" value="Phase 1 flagellin"/>
    <property type="match status" value="1"/>
</dbReference>
<proteinExistence type="inferred from homology"/>
<comment type="similarity">
    <text evidence="1 3">Belongs to the bacterial flagellin family.</text>
</comment>
<dbReference type="InterPro" id="IPR042187">
    <property type="entry name" value="Flagellin_C_sub2"/>
</dbReference>
<dbReference type="EMBL" id="CP031555">
    <property type="protein sequence ID" value="AXO15833.1"/>
    <property type="molecule type" value="Genomic_DNA"/>
</dbReference>
<dbReference type="Pfam" id="PF00669">
    <property type="entry name" value="Flagellin_N"/>
    <property type="match status" value="1"/>
</dbReference>
<evidence type="ECO:0000259" key="4">
    <source>
        <dbReference type="Pfam" id="PF00669"/>
    </source>
</evidence>
<dbReference type="Proteomes" id="UP000256971">
    <property type="component" value="Chromosome"/>
</dbReference>
<keyword evidence="6" id="KW-0969">Cilium</keyword>
<evidence type="ECO:0000259" key="5">
    <source>
        <dbReference type="Pfam" id="PF00700"/>
    </source>
</evidence>
<dbReference type="PRINTS" id="PR00207">
    <property type="entry name" value="FLAGELLIN"/>
</dbReference>
<evidence type="ECO:0000256" key="3">
    <source>
        <dbReference type="RuleBase" id="RU362073"/>
    </source>
</evidence>